<gene>
    <name evidence="1" type="ORF">nbrc107696_39380</name>
</gene>
<dbReference type="Proteomes" id="UP000444960">
    <property type="component" value="Unassembled WGS sequence"/>
</dbReference>
<sequence length="245" mass="26708">MGEEMIDNDIFDSTEAVEVYVGVPLDGIVRTWNDGRPQTWRVSDAECFSRLWGTGAVTAAAIERGHYRDIGVLDPVNNLLCIETTTPASSLGGHIDDHEHFALTPVDPAAPSYDEAFGLWVEYEKVLVTAMAHAFERGDVLIVSGQSTDGRSVTIGRMTRSLRRVLITSASPAPRTDAWPDPRPGEEDRTTLVTTACADTLFESTVQTTLALDSWGIEPLDARITYVVPIEAMTVELPWCVGDAA</sequence>
<name>A0A7I9VE54_9ACTN</name>
<keyword evidence="2" id="KW-1185">Reference proteome</keyword>
<accession>A0A7I9VE54</accession>
<proteinExistence type="predicted"/>
<comment type="caution">
    <text evidence="1">The sequence shown here is derived from an EMBL/GenBank/DDBJ whole genome shotgun (WGS) entry which is preliminary data.</text>
</comment>
<dbReference type="EMBL" id="BJOV01000005">
    <property type="protein sequence ID" value="GEE03492.1"/>
    <property type="molecule type" value="Genomic_DNA"/>
</dbReference>
<organism evidence="1 2">
    <name type="scientific">Gordonia spumicola</name>
    <dbReference type="NCBI Taxonomy" id="589161"/>
    <lineage>
        <taxon>Bacteria</taxon>
        <taxon>Bacillati</taxon>
        <taxon>Actinomycetota</taxon>
        <taxon>Actinomycetes</taxon>
        <taxon>Mycobacteriales</taxon>
        <taxon>Gordoniaceae</taxon>
        <taxon>Gordonia</taxon>
    </lineage>
</organism>
<evidence type="ECO:0000313" key="1">
    <source>
        <dbReference type="EMBL" id="GEE03492.1"/>
    </source>
</evidence>
<protein>
    <submittedName>
        <fullName evidence="1">Uncharacterized protein</fullName>
    </submittedName>
</protein>
<dbReference type="AlphaFoldDB" id="A0A7I9VE54"/>
<evidence type="ECO:0000313" key="2">
    <source>
        <dbReference type="Proteomes" id="UP000444960"/>
    </source>
</evidence>
<reference evidence="2" key="1">
    <citation type="submission" date="2019-06" db="EMBL/GenBank/DDBJ databases">
        <title>Gordonia isolated from sludge of a wastewater treatment plant.</title>
        <authorList>
            <person name="Tamura T."/>
            <person name="Aoyama K."/>
            <person name="Kang Y."/>
            <person name="Saito S."/>
            <person name="Akiyama N."/>
            <person name="Yazawa K."/>
            <person name="Gonoi T."/>
            <person name="Mikami Y."/>
        </authorList>
    </citation>
    <scope>NUCLEOTIDE SEQUENCE [LARGE SCALE GENOMIC DNA]</scope>
    <source>
        <strain evidence="2">NBRC 107696</strain>
    </source>
</reference>